<feature type="non-terminal residue" evidence="1">
    <location>
        <position position="143"/>
    </location>
</feature>
<gene>
    <name evidence="1" type="ORF">CC78DRAFT_445629</name>
</gene>
<protein>
    <submittedName>
        <fullName evidence="1">Uncharacterized protein</fullName>
    </submittedName>
</protein>
<sequence>LQTFRRYTSAYSTLRPQALAANASQDFSHTVLPSSLLIPSRDLEPFKLHASVIFSIFDSFEMIPELGPNGVHFSPETDTVIAHCKMGGKINGKSESGAKLVKQGLSEWWTECVLFVKMDRTGREVVEVREFVHSAKAEELKKR</sequence>
<comment type="caution">
    <text evidence="1">The sequence shown here is derived from an EMBL/GenBank/DDBJ whole genome shotgun (WGS) entry which is preliminary data.</text>
</comment>
<evidence type="ECO:0000313" key="1">
    <source>
        <dbReference type="EMBL" id="KAF2259880.1"/>
    </source>
</evidence>
<dbReference type="Proteomes" id="UP000800093">
    <property type="component" value="Unassembled WGS sequence"/>
</dbReference>
<organism evidence="1 2">
    <name type="scientific">Lojkania enalia</name>
    <dbReference type="NCBI Taxonomy" id="147567"/>
    <lineage>
        <taxon>Eukaryota</taxon>
        <taxon>Fungi</taxon>
        <taxon>Dikarya</taxon>
        <taxon>Ascomycota</taxon>
        <taxon>Pezizomycotina</taxon>
        <taxon>Dothideomycetes</taxon>
        <taxon>Pleosporomycetidae</taxon>
        <taxon>Pleosporales</taxon>
        <taxon>Pleosporales incertae sedis</taxon>
        <taxon>Lojkania</taxon>
    </lineage>
</organism>
<evidence type="ECO:0000313" key="2">
    <source>
        <dbReference type="Proteomes" id="UP000800093"/>
    </source>
</evidence>
<feature type="non-terminal residue" evidence="1">
    <location>
        <position position="1"/>
    </location>
</feature>
<name>A0A9P4K1S4_9PLEO</name>
<accession>A0A9P4K1S4</accession>
<proteinExistence type="predicted"/>
<keyword evidence="2" id="KW-1185">Reference proteome</keyword>
<dbReference type="OrthoDB" id="3758478at2759"/>
<dbReference type="EMBL" id="ML986696">
    <property type="protein sequence ID" value="KAF2259880.1"/>
    <property type="molecule type" value="Genomic_DNA"/>
</dbReference>
<dbReference type="AlphaFoldDB" id="A0A9P4K1S4"/>
<reference evidence="2" key="1">
    <citation type="journal article" date="2020" name="Stud. Mycol.">
        <title>101 Dothideomycetes genomes: A test case for predicting lifestyles and emergence of pathogens.</title>
        <authorList>
            <person name="Haridas S."/>
            <person name="Albert R."/>
            <person name="Binder M."/>
            <person name="Bloem J."/>
            <person name="LaButti K."/>
            <person name="Salamov A."/>
            <person name="Andreopoulos B."/>
            <person name="Baker S."/>
            <person name="Barry K."/>
            <person name="Bills G."/>
            <person name="Bluhm B."/>
            <person name="Cannon C."/>
            <person name="Castanera R."/>
            <person name="Culley D."/>
            <person name="Daum C."/>
            <person name="Ezra D."/>
            <person name="Gonzalez J."/>
            <person name="Henrissat B."/>
            <person name="Kuo A."/>
            <person name="Liang C."/>
            <person name="Lipzen A."/>
            <person name="Lutzoni F."/>
            <person name="Magnuson J."/>
            <person name="Mondo S."/>
            <person name="Nolan M."/>
            <person name="Ohm R."/>
            <person name="Pangilinan J."/>
            <person name="Park H.-J."/>
            <person name="Ramirez L."/>
            <person name="Alfaro M."/>
            <person name="Sun H."/>
            <person name="Tritt A."/>
            <person name="Yoshinaga Y."/>
            <person name="Zwiers L.-H."/>
            <person name="Turgeon B."/>
            <person name="Goodwin S."/>
            <person name="Spatafora J."/>
            <person name="Crous P."/>
            <person name="Grigoriev I."/>
        </authorList>
    </citation>
    <scope>NUCLEOTIDE SEQUENCE [LARGE SCALE GENOMIC DNA]</scope>
    <source>
        <strain evidence="2">CBS 304.66</strain>
    </source>
</reference>